<dbReference type="Pfam" id="PF06114">
    <property type="entry name" value="Peptidase_M78"/>
    <property type="match status" value="1"/>
</dbReference>
<dbReference type="PANTHER" id="PTHR43236">
    <property type="entry name" value="ANTITOXIN HIGA1"/>
    <property type="match status" value="1"/>
</dbReference>
<dbReference type="Gene3D" id="1.10.10.2910">
    <property type="match status" value="1"/>
</dbReference>
<dbReference type="EMBL" id="QNQT01000001">
    <property type="protein sequence ID" value="RDU38678.1"/>
    <property type="molecule type" value="Genomic_DNA"/>
</dbReference>
<dbReference type="AlphaFoldDB" id="A0A3D8GW39"/>
<comment type="caution">
    <text evidence="2">The sequence shown here is derived from an EMBL/GenBank/DDBJ whole genome shotgun (WGS) entry which is preliminary data.</text>
</comment>
<dbReference type="InterPro" id="IPR052345">
    <property type="entry name" value="Rad_response_metalloprotease"/>
</dbReference>
<evidence type="ECO:0000313" key="2">
    <source>
        <dbReference type="EMBL" id="RDU38678.1"/>
    </source>
</evidence>
<evidence type="ECO:0000259" key="1">
    <source>
        <dbReference type="Pfam" id="PF06114"/>
    </source>
</evidence>
<dbReference type="InterPro" id="IPR010359">
    <property type="entry name" value="IrrE_HExxH"/>
</dbReference>
<dbReference type="PANTHER" id="PTHR43236:SF2">
    <property type="entry name" value="BLL0069 PROTEIN"/>
    <property type="match status" value="1"/>
</dbReference>
<protein>
    <recommendedName>
        <fullName evidence="1">IrrE N-terminal-like domain-containing protein</fullName>
    </recommendedName>
</protein>
<gene>
    <name evidence="2" type="ORF">DRW41_03715</name>
</gene>
<feature type="domain" description="IrrE N-terminal-like" evidence="1">
    <location>
        <begin position="53"/>
        <end position="159"/>
    </location>
</feature>
<dbReference type="RefSeq" id="WP_115450593.1">
    <property type="nucleotide sequence ID" value="NZ_QNQT01000001.1"/>
</dbReference>
<accession>A0A3D8GW39</accession>
<organism evidence="2 3">
    <name type="scientific">Neobacillus piezotolerans</name>
    <dbReference type="NCBI Taxonomy" id="2259171"/>
    <lineage>
        <taxon>Bacteria</taxon>
        <taxon>Bacillati</taxon>
        <taxon>Bacillota</taxon>
        <taxon>Bacilli</taxon>
        <taxon>Bacillales</taxon>
        <taxon>Bacillaceae</taxon>
        <taxon>Neobacillus</taxon>
    </lineage>
</organism>
<evidence type="ECO:0000313" key="3">
    <source>
        <dbReference type="Proteomes" id="UP000257144"/>
    </source>
</evidence>
<dbReference type="Proteomes" id="UP000257144">
    <property type="component" value="Unassembled WGS sequence"/>
</dbReference>
<reference evidence="2 3" key="1">
    <citation type="submission" date="2018-07" db="EMBL/GenBank/DDBJ databases">
        <title>Bacillus sp. YLB-04 draft genome sequence.</title>
        <authorList>
            <person name="Yu L."/>
            <person name="Tang X."/>
        </authorList>
    </citation>
    <scope>NUCLEOTIDE SEQUENCE [LARGE SCALE GENOMIC DNA]</scope>
    <source>
        <strain evidence="2 3">YLB-04</strain>
    </source>
</reference>
<sequence>MEIPIDLCQRMESLVHKTVQEYGLANIKDPEIVATRLGIRSGRGYLQKVNGFFHHDSNVIVINDNIDYAQRKRFTFFHEICHSLLRKDDDFLSVLNDLYEDDEQFREAEERLCDVGASEFIAPKGMVGQLIRDKGFSINLLFELERLFGTSKQMAMWRLAECAAHPCILAICKPEYHLFPVIKIGVNEIKVINSWNSDSTRYKLRKTTPIPIGHPIWDTYSSNNEVFTFPNSFIQYYTGKQMGAAVEVIWINGWAYTVFNLHQK</sequence>
<name>A0A3D8GW39_9BACI</name>
<dbReference type="Gene3D" id="3.30.450.130">
    <property type="entry name" value="irre protein"/>
    <property type="match status" value="1"/>
</dbReference>
<proteinExistence type="predicted"/>
<dbReference type="OrthoDB" id="2417909at2"/>
<keyword evidence="3" id="KW-1185">Reference proteome</keyword>